<dbReference type="RefSeq" id="XP_042924587.1">
    <property type="nucleotide sequence ID" value="XM_043062126.1"/>
</dbReference>
<dbReference type="Gramene" id="PNW83309">
    <property type="protein sequence ID" value="PNW83309"/>
    <property type="gene ID" value="CHLRE_05g230650v5"/>
</dbReference>
<dbReference type="AlphaFoldDB" id="A0A2K3DRZ8"/>
<keyword evidence="2" id="KW-1185">Reference proteome</keyword>
<evidence type="ECO:0000313" key="2">
    <source>
        <dbReference type="Proteomes" id="UP000006906"/>
    </source>
</evidence>
<dbReference type="OrthoDB" id="526024at2759"/>
<dbReference type="KEGG" id="cre:CHLRE_05g230650v5"/>
<dbReference type="Proteomes" id="UP000006906">
    <property type="component" value="Chromosome 5"/>
</dbReference>
<proteinExistence type="predicted"/>
<dbReference type="InParanoid" id="A0A2K3DRZ8"/>
<accession>A0A2K3DRZ8</accession>
<organism evidence="1 2">
    <name type="scientific">Chlamydomonas reinhardtii</name>
    <name type="common">Chlamydomonas smithii</name>
    <dbReference type="NCBI Taxonomy" id="3055"/>
    <lineage>
        <taxon>Eukaryota</taxon>
        <taxon>Viridiplantae</taxon>
        <taxon>Chlorophyta</taxon>
        <taxon>core chlorophytes</taxon>
        <taxon>Chlorophyceae</taxon>
        <taxon>CS clade</taxon>
        <taxon>Chlamydomonadales</taxon>
        <taxon>Chlamydomonadaceae</taxon>
        <taxon>Chlamydomonas</taxon>
    </lineage>
</organism>
<dbReference type="EMBL" id="CM008966">
    <property type="protein sequence ID" value="PNW83309.1"/>
    <property type="molecule type" value="Genomic_DNA"/>
</dbReference>
<evidence type="ECO:0000313" key="1">
    <source>
        <dbReference type="EMBL" id="PNW83309.1"/>
    </source>
</evidence>
<reference evidence="1 2" key="1">
    <citation type="journal article" date="2007" name="Science">
        <title>The Chlamydomonas genome reveals the evolution of key animal and plant functions.</title>
        <authorList>
            <person name="Merchant S.S."/>
            <person name="Prochnik S.E."/>
            <person name="Vallon O."/>
            <person name="Harris E.H."/>
            <person name="Karpowicz S.J."/>
            <person name="Witman G.B."/>
            <person name="Terry A."/>
            <person name="Salamov A."/>
            <person name="Fritz-Laylin L.K."/>
            <person name="Marechal-Drouard L."/>
            <person name="Marshall W.F."/>
            <person name="Qu L.H."/>
            <person name="Nelson D.R."/>
            <person name="Sanderfoot A.A."/>
            <person name="Spalding M.H."/>
            <person name="Kapitonov V.V."/>
            <person name="Ren Q."/>
            <person name="Ferris P."/>
            <person name="Lindquist E."/>
            <person name="Shapiro H."/>
            <person name="Lucas S.M."/>
            <person name="Grimwood J."/>
            <person name="Schmutz J."/>
            <person name="Cardol P."/>
            <person name="Cerutti H."/>
            <person name="Chanfreau G."/>
            <person name="Chen C.L."/>
            <person name="Cognat V."/>
            <person name="Croft M.T."/>
            <person name="Dent R."/>
            <person name="Dutcher S."/>
            <person name="Fernandez E."/>
            <person name="Fukuzawa H."/>
            <person name="Gonzalez-Ballester D."/>
            <person name="Gonzalez-Halphen D."/>
            <person name="Hallmann A."/>
            <person name="Hanikenne M."/>
            <person name="Hippler M."/>
            <person name="Inwood W."/>
            <person name="Jabbari K."/>
            <person name="Kalanon M."/>
            <person name="Kuras R."/>
            <person name="Lefebvre P.A."/>
            <person name="Lemaire S.D."/>
            <person name="Lobanov A.V."/>
            <person name="Lohr M."/>
            <person name="Manuell A."/>
            <person name="Meier I."/>
            <person name="Mets L."/>
            <person name="Mittag M."/>
            <person name="Mittelmeier T."/>
            <person name="Moroney J.V."/>
            <person name="Moseley J."/>
            <person name="Napoli C."/>
            <person name="Nedelcu A.M."/>
            <person name="Niyogi K."/>
            <person name="Novoselov S.V."/>
            <person name="Paulsen I.T."/>
            <person name="Pazour G."/>
            <person name="Purton S."/>
            <person name="Ral J.P."/>
            <person name="Riano-Pachon D.M."/>
            <person name="Riekhof W."/>
            <person name="Rymarquis L."/>
            <person name="Schroda M."/>
            <person name="Stern D."/>
            <person name="Umen J."/>
            <person name="Willows R."/>
            <person name="Wilson N."/>
            <person name="Zimmer S.L."/>
            <person name="Allmer J."/>
            <person name="Balk J."/>
            <person name="Bisova K."/>
            <person name="Chen C.J."/>
            <person name="Elias M."/>
            <person name="Gendler K."/>
            <person name="Hauser C."/>
            <person name="Lamb M.R."/>
            <person name="Ledford H."/>
            <person name="Long J.C."/>
            <person name="Minagawa J."/>
            <person name="Page M.D."/>
            <person name="Pan J."/>
            <person name="Pootakham W."/>
            <person name="Roje S."/>
            <person name="Rose A."/>
            <person name="Stahlberg E."/>
            <person name="Terauchi A.M."/>
            <person name="Yang P."/>
            <person name="Ball S."/>
            <person name="Bowler C."/>
            <person name="Dieckmann C.L."/>
            <person name="Gladyshev V.N."/>
            <person name="Green P."/>
            <person name="Jorgensen R."/>
            <person name="Mayfield S."/>
            <person name="Mueller-Roeber B."/>
            <person name="Rajamani S."/>
            <person name="Sayre R.T."/>
            <person name="Brokstein P."/>
            <person name="Dubchak I."/>
            <person name="Goodstein D."/>
            <person name="Hornick L."/>
            <person name="Huang Y.W."/>
            <person name="Jhaveri J."/>
            <person name="Luo Y."/>
            <person name="Martinez D."/>
            <person name="Ngau W.C."/>
            <person name="Otillar B."/>
            <person name="Poliakov A."/>
            <person name="Porter A."/>
            <person name="Szajkowski L."/>
            <person name="Werner G."/>
            <person name="Zhou K."/>
            <person name="Grigoriev I.V."/>
            <person name="Rokhsar D.S."/>
            <person name="Grossman A.R."/>
        </authorList>
    </citation>
    <scope>NUCLEOTIDE SEQUENCE [LARGE SCALE GENOMIC DNA]</scope>
    <source>
        <strain evidence="2">CC-503</strain>
    </source>
</reference>
<dbReference type="GeneID" id="66053325"/>
<sequence>MVLLVGPGLGLFPLPILHGTGHFSGAVLQHATFAHAERLMEHRRGCERYQDAVAFTAWKLQKRIKRDVGYKIWAAYNDVTTAYVLYWKLMYMAAAFSRVLAALGGSGAGGA</sequence>
<gene>
    <name evidence="1" type="ORF">CHLRE_05g230650v5</name>
</gene>
<name>A0A2K3DRZ8_CHLRE</name>
<protein>
    <submittedName>
        <fullName evidence="1">Uncharacterized protein</fullName>
    </submittedName>
</protein>